<feature type="region of interest" description="Disordered" evidence="1">
    <location>
        <begin position="71"/>
        <end position="97"/>
    </location>
</feature>
<dbReference type="EMBL" id="JAUSQM010000001">
    <property type="protein sequence ID" value="MDP9823318.1"/>
    <property type="molecule type" value="Genomic_DNA"/>
</dbReference>
<dbReference type="RefSeq" id="WP_068117143.1">
    <property type="nucleotide sequence ID" value="NZ_CCXJ01000069.1"/>
</dbReference>
<comment type="caution">
    <text evidence="2">The sequence shown here is derived from an EMBL/GenBank/DDBJ whole genome shotgun (WGS) entry which is preliminary data.</text>
</comment>
<reference evidence="2 3" key="1">
    <citation type="submission" date="2023-07" db="EMBL/GenBank/DDBJ databases">
        <title>Sequencing the genomes of 1000 actinobacteria strains.</title>
        <authorList>
            <person name="Klenk H.-P."/>
        </authorList>
    </citation>
    <scope>NUCLEOTIDE SEQUENCE [LARGE SCALE GENOMIC DNA]</scope>
    <source>
        <strain evidence="2 3">GD13</strain>
    </source>
</reference>
<feature type="region of interest" description="Disordered" evidence="1">
    <location>
        <begin position="155"/>
        <end position="175"/>
    </location>
</feature>
<name>A0ABT9NSE0_9ACTN</name>
<proteinExistence type="predicted"/>
<accession>A0ABT9NSE0</accession>
<protein>
    <submittedName>
        <fullName evidence="2">Uncharacterized protein</fullName>
    </submittedName>
</protein>
<evidence type="ECO:0000313" key="2">
    <source>
        <dbReference type="EMBL" id="MDP9823318.1"/>
    </source>
</evidence>
<organism evidence="2 3">
    <name type="scientific">Nocardioides massiliensis</name>
    <dbReference type="NCBI Taxonomy" id="1325935"/>
    <lineage>
        <taxon>Bacteria</taxon>
        <taxon>Bacillati</taxon>
        <taxon>Actinomycetota</taxon>
        <taxon>Actinomycetes</taxon>
        <taxon>Propionibacteriales</taxon>
        <taxon>Nocardioidaceae</taxon>
        <taxon>Nocardioides</taxon>
    </lineage>
</organism>
<evidence type="ECO:0000256" key="1">
    <source>
        <dbReference type="SAM" id="MobiDB-lite"/>
    </source>
</evidence>
<keyword evidence="3" id="KW-1185">Reference proteome</keyword>
<feature type="compositionally biased region" description="Pro residues" evidence="1">
    <location>
        <begin position="72"/>
        <end position="81"/>
    </location>
</feature>
<evidence type="ECO:0000313" key="3">
    <source>
        <dbReference type="Proteomes" id="UP001240447"/>
    </source>
</evidence>
<gene>
    <name evidence="2" type="ORF">J2S59_003127</name>
</gene>
<feature type="compositionally biased region" description="Polar residues" evidence="1">
    <location>
        <begin position="155"/>
        <end position="169"/>
    </location>
</feature>
<dbReference type="Proteomes" id="UP001240447">
    <property type="component" value="Unassembled WGS sequence"/>
</dbReference>
<sequence length="175" mass="18162">MVLPLVRGTVDNAGLLCVTIDGEPLAQEAPGLDRSELRPLLDRISAERGSALRVEIHEPDGKVFTDFHTPAAPDPAHPVGPTPASAALERSGRDGRPTVRVQAGSVRGEGFQPDEVVVVAIVVHRASTNSDGTLDLNLPVALLDRTAGNVVLVGQQSGATQPSSDNTAVSGRKAS</sequence>